<evidence type="ECO:0000313" key="2">
    <source>
        <dbReference type="Proteomes" id="UP000297245"/>
    </source>
</evidence>
<feature type="non-terminal residue" evidence="1">
    <location>
        <position position="1"/>
    </location>
</feature>
<keyword evidence="2" id="KW-1185">Reference proteome</keyword>
<name>A0A4S8LHZ7_DENBC</name>
<evidence type="ECO:0000313" key="1">
    <source>
        <dbReference type="EMBL" id="THU88490.1"/>
    </source>
</evidence>
<accession>A0A4S8LHZ7</accession>
<dbReference type="EMBL" id="ML179408">
    <property type="protein sequence ID" value="THU88490.1"/>
    <property type="molecule type" value="Genomic_DNA"/>
</dbReference>
<dbReference type="AlphaFoldDB" id="A0A4S8LHZ7"/>
<proteinExistence type="predicted"/>
<protein>
    <submittedName>
        <fullName evidence="1">Uncharacterized protein</fullName>
    </submittedName>
</protein>
<dbReference type="Proteomes" id="UP000297245">
    <property type="component" value="Unassembled WGS sequence"/>
</dbReference>
<reference evidence="1 2" key="1">
    <citation type="journal article" date="2019" name="Nat. Ecol. Evol.">
        <title>Megaphylogeny resolves global patterns of mushroom evolution.</title>
        <authorList>
            <person name="Varga T."/>
            <person name="Krizsan K."/>
            <person name="Foldi C."/>
            <person name="Dima B."/>
            <person name="Sanchez-Garcia M."/>
            <person name="Sanchez-Ramirez S."/>
            <person name="Szollosi G.J."/>
            <person name="Szarkandi J.G."/>
            <person name="Papp V."/>
            <person name="Albert L."/>
            <person name="Andreopoulos W."/>
            <person name="Angelini C."/>
            <person name="Antonin V."/>
            <person name="Barry K.W."/>
            <person name="Bougher N.L."/>
            <person name="Buchanan P."/>
            <person name="Buyck B."/>
            <person name="Bense V."/>
            <person name="Catcheside P."/>
            <person name="Chovatia M."/>
            <person name="Cooper J."/>
            <person name="Damon W."/>
            <person name="Desjardin D."/>
            <person name="Finy P."/>
            <person name="Geml J."/>
            <person name="Haridas S."/>
            <person name="Hughes K."/>
            <person name="Justo A."/>
            <person name="Karasinski D."/>
            <person name="Kautmanova I."/>
            <person name="Kiss B."/>
            <person name="Kocsube S."/>
            <person name="Kotiranta H."/>
            <person name="LaButti K.M."/>
            <person name="Lechner B.E."/>
            <person name="Liimatainen K."/>
            <person name="Lipzen A."/>
            <person name="Lukacs Z."/>
            <person name="Mihaltcheva S."/>
            <person name="Morgado L.N."/>
            <person name="Niskanen T."/>
            <person name="Noordeloos M.E."/>
            <person name="Ohm R.A."/>
            <person name="Ortiz-Santana B."/>
            <person name="Ovrebo C."/>
            <person name="Racz N."/>
            <person name="Riley R."/>
            <person name="Savchenko A."/>
            <person name="Shiryaev A."/>
            <person name="Soop K."/>
            <person name="Spirin V."/>
            <person name="Szebenyi C."/>
            <person name="Tomsovsky M."/>
            <person name="Tulloss R.E."/>
            <person name="Uehling J."/>
            <person name="Grigoriev I.V."/>
            <person name="Vagvolgyi C."/>
            <person name="Papp T."/>
            <person name="Martin F.M."/>
            <person name="Miettinen O."/>
            <person name="Hibbett D.S."/>
            <person name="Nagy L.G."/>
        </authorList>
    </citation>
    <scope>NUCLEOTIDE SEQUENCE [LARGE SCALE GENOMIC DNA]</scope>
    <source>
        <strain evidence="1 2">CBS 962.96</strain>
    </source>
</reference>
<gene>
    <name evidence="1" type="ORF">K435DRAFT_634809</name>
</gene>
<dbReference type="OrthoDB" id="3257409at2759"/>
<feature type="non-terminal residue" evidence="1">
    <location>
        <position position="110"/>
    </location>
</feature>
<sequence>YSYKLQSHTTNSNFAKLPHAFPANPLLLKIDKIHSCIATLSGIKPEIYHTCINSCICYVGTHESCDTCPFCKEKRLNVEGSPCQIYIYNPIIPRLQGFTINQRVVQLMQY</sequence>
<organism evidence="1 2">
    <name type="scientific">Dendrothele bispora (strain CBS 962.96)</name>
    <dbReference type="NCBI Taxonomy" id="1314807"/>
    <lineage>
        <taxon>Eukaryota</taxon>
        <taxon>Fungi</taxon>
        <taxon>Dikarya</taxon>
        <taxon>Basidiomycota</taxon>
        <taxon>Agaricomycotina</taxon>
        <taxon>Agaricomycetes</taxon>
        <taxon>Agaricomycetidae</taxon>
        <taxon>Agaricales</taxon>
        <taxon>Agaricales incertae sedis</taxon>
        <taxon>Dendrothele</taxon>
    </lineage>
</organism>